<sequence length="63" mass="7455">MIEQLPVKNWRQIRKMTQAEVADRLGVNPKTVIRWEKEETELSNLALYALAKLYEIEIDQIKV</sequence>
<organism evidence="2 3">
    <name type="scientific">Mammaliicoccus sciuri</name>
    <name type="common">Staphylococcus sciuri</name>
    <dbReference type="NCBI Taxonomy" id="1296"/>
    <lineage>
        <taxon>Bacteria</taxon>
        <taxon>Bacillati</taxon>
        <taxon>Bacillota</taxon>
        <taxon>Bacilli</taxon>
        <taxon>Bacillales</taxon>
        <taxon>Staphylococcaceae</taxon>
        <taxon>Mammaliicoccus</taxon>
    </lineage>
</organism>
<dbReference type="Proteomes" id="UP001176210">
    <property type="component" value="Unassembled WGS sequence"/>
</dbReference>
<dbReference type="InterPro" id="IPR010982">
    <property type="entry name" value="Lambda_DNA-bd_dom_sf"/>
</dbReference>
<dbReference type="SMART" id="SM00530">
    <property type="entry name" value="HTH_XRE"/>
    <property type="match status" value="1"/>
</dbReference>
<reference evidence="2" key="2">
    <citation type="journal article" date="2023" name="Vet. Microbiol.">
        <title>Emergence of livestock-associated Mammaliicoccus sciuri ST71 co-harbouring mecA and mecC genes in Brazil.</title>
        <authorList>
            <person name="de Moura G.S."/>
            <person name="de Carvalho E."/>
            <person name="Ramos Sanchez E.M."/>
            <person name="Sellera F.P."/>
            <person name="Marques M.F.S."/>
            <person name="Heinemann M.B."/>
            <person name="De Vliegher S."/>
            <person name="Souza F.N."/>
            <person name="Mota R.A."/>
        </authorList>
    </citation>
    <scope>NUCLEOTIDE SEQUENCE</scope>
    <source>
        <strain evidence="2">BR656</strain>
    </source>
</reference>
<accession>A0ABT7HVT9</accession>
<dbReference type="SUPFAM" id="SSF47413">
    <property type="entry name" value="lambda repressor-like DNA-binding domains"/>
    <property type="match status" value="1"/>
</dbReference>
<comment type="caution">
    <text evidence="2">The sequence shown here is derived from an EMBL/GenBank/DDBJ whole genome shotgun (WGS) entry which is preliminary data.</text>
</comment>
<keyword evidence="3" id="KW-1185">Reference proteome</keyword>
<dbReference type="InterPro" id="IPR001387">
    <property type="entry name" value="Cro/C1-type_HTH"/>
</dbReference>
<dbReference type="Pfam" id="PF01381">
    <property type="entry name" value="HTH_3"/>
    <property type="match status" value="1"/>
</dbReference>
<evidence type="ECO:0000259" key="1">
    <source>
        <dbReference type="PROSITE" id="PS50943"/>
    </source>
</evidence>
<proteinExistence type="predicted"/>
<reference evidence="2" key="1">
    <citation type="submission" date="2022-09" db="EMBL/GenBank/DDBJ databases">
        <authorList>
            <person name="De Moura G.S."/>
            <person name="Carvalho E."/>
            <person name="Ramos Sanchez E.M."/>
            <person name="Sellera F.P."/>
            <person name="Marques M.F.S."/>
            <person name="Heinemann M.B."/>
            <person name="De Vliegher S."/>
            <person name="Souza F.N."/>
            <person name="Mota R.A."/>
        </authorList>
    </citation>
    <scope>NUCLEOTIDE SEQUENCE</scope>
    <source>
        <strain evidence="2">BR656</strain>
    </source>
</reference>
<dbReference type="PROSITE" id="PS50943">
    <property type="entry name" value="HTH_CROC1"/>
    <property type="match status" value="1"/>
</dbReference>
<dbReference type="EMBL" id="JAPNQM010000001">
    <property type="protein sequence ID" value="MDL0116257.1"/>
    <property type="molecule type" value="Genomic_DNA"/>
</dbReference>
<protein>
    <submittedName>
        <fullName evidence="2">Helix-turn-helix transcriptional regulator</fullName>
    </submittedName>
</protein>
<dbReference type="CDD" id="cd00093">
    <property type="entry name" value="HTH_XRE"/>
    <property type="match status" value="1"/>
</dbReference>
<name>A0ABT7HVT9_MAMSC</name>
<evidence type="ECO:0000313" key="2">
    <source>
        <dbReference type="EMBL" id="MDL0116257.1"/>
    </source>
</evidence>
<dbReference type="Gene3D" id="1.10.260.40">
    <property type="entry name" value="lambda repressor-like DNA-binding domains"/>
    <property type="match status" value="1"/>
</dbReference>
<gene>
    <name evidence="2" type="ORF">OWO77_04650</name>
</gene>
<dbReference type="RefSeq" id="WP_049319306.1">
    <property type="nucleotide sequence ID" value="NZ_CP188063.1"/>
</dbReference>
<feature type="domain" description="HTH cro/C1-type" evidence="1">
    <location>
        <begin position="7"/>
        <end position="61"/>
    </location>
</feature>
<evidence type="ECO:0000313" key="3">
    <source>
        <dbReference type="Proteomes" id="UP001176210"/>
    </source>
</evidence>